<organism evidence="2 3">
    <name type="scientific">Bemisia tabaci</name>
    <name type="common">Sweetpotato whitefly</name>
    <name type="synonym">Aleurodes tabaci</name>
    <dbReference type="NCBI Taxonomy" id="7038"/>
    <lineage>
        <taxon>Eukaryota</taxon>
        <taxon>Metazoa</taxon>
        <taxon>Ecdysozoa</taxon>
        <taxon>Arthropoda</taxon>
        <taxon>Hexapoda</taxon>
        <taxon>Insecta</taxon>
        <taxon>Pterygota</taxon>
        <taxon>Neoptera</taxon>
        <taxon>Paraneoptera</taxon>
        <taxon>Hemiptera</taxon>
        <taxon>Sternorrhyncha</taxon>
        <taxon>Aleyrodoidea</taxon>
        <taxon>Aleyrodidae</taxon>
        <taxon>Aleyrodinae</taxon>
        <taxon>Bemisia</taxon>
    </lineage>
</organism>
<dbReference type="Pfam" id="PF02458">
    <property type="entry name" value="Transferase"/>
    <property type="match status" value="1"/>
</dbReference>
<dbReference type="PANTHER" id="PTHR31896">
    <property type="entry name" value="FAMILY REGULATORY PROTEIN, PUTATIVE (AFU_ORTHOLOGUE AFUA_3G14730)-RELATED"/>
    <property type="match status" value="1"/>
</dbReference>
<gene>
    <name evidence="2" type="ORF">BEMITA_LOCUS13386</name>
</gene>
<dbReference type="InterPro" id="IPR051283">
    <property type="entry name" value="Sec_Metabolite_Acyltrans"/>
</dbReference>
<reference evidence="2" key="1">
    <citation type="submission" date="2021-12" db="EMBL/GenBank/DDBJ databases">
        <authorList>
            <person name="King R."/>
        </authorList>
    </citation>
    <scope>NUCLEOTIDE SEQUENCE</scope>
</reference>
<dbReference type="GO" id="GO:0016740">
    <property type="term" value="F:transferase activity"/>
    <property type="evidence" value="ECO:0007669"/>
    <property type="project" value="UniProtKB-KW"/>
</dbReference>
<evidence type="ECO:0000313" key="3">
    <source>
        <dbReference type="Proteomes" id="UP001152759"/>
    </source>
</evidence>
<keyword evidence="1" id="KW-0808">Transferase</keyword>
<name>A0A9P0FAF1_BEMTA</name>
<sequence>MYSRTASTIAATASNSFLVLVKSPPRHPARRPVRRELRISRARFKQFTNFETLKYLSPYTEFGLKKPVEANITMSTPKSTATLISKCMVFPARKSDVESLKLSMSDISRLALEYIQIGVLLPHPPGLSFDRLLTSLKESLSTTLAHFSPLAGRLATTPDGQIRIACNDAGVEFLAMNNAGLSVDNVLCPGDVPDCVKGFFTYDEFVNYEGHSKPLAAVQSGRCGKPCHRMGYALQVGKIDYLTSHGETRDFQYTDSPKDRDKIMLVSYLINYDDQ</sequence>
<dbReference type="InterPro" id="IPR023213">
    <property type="entry name" value="CAT-like_dom_sf"/>
</dbReference>
<dbReference type="EMBL" id="OU963870">
    <property type="protein sequence ID" value="CAH0395168.1"/>
    <property type="molecule type" value="Genomic_DNA"/>
</dbReference>
<dbReference type="AlphaFoldDB" id="A0A9P0FAF1"/>
<dbReference type="PANTHER" id="PTHR31896:SF50">
    <property type="entry name" value="BAHD ACYLTRANSFERASE DCR"/>
    <property type="match status" value="1"/>
</dbReference>
<evidence type="ECO:0000256" key="1">
    <source>
        <dbReference type="ARBA" id="ARBA00022679"/>
    </source>
</evidence>
<protein>
    <submittedName>
        <fullName evidence="2">Uncharacterized protein</fullName>
    </submittedName>
</protein>
<keyword evidence="3" id="KW-1185">Reference proteome</keyword>
<dbReference type="Gene3D" id="3.30.559.10">
    <property type="entry name" value="Chloramphenicol acetyltransferase-like domain"/>
    <property type="match status" value="1"/>
</dbReference>
<evidence type="ECO:0000313" key="2">
    <source>
        <dbReference type="EMBL" id="CAH0395168.1"/>
    </source>
</evidence>
<accession>A0A9P0FAF1</accession>
<proteinExistence type="predicted"/>
<dbReference type="Proteomes" id="UP001152759">
    <property type="component" value="Chromosome 9"/>
</dbReference>